<dbReference type="RefSeq" id="WP_209904939.1">
    <property type="nucleotide sequence ID" value="NZ_BAAAJW010000001.1"/>
</dbReference>
<evidence type="ECO:0000313" key="4">
    <source>
        <dbReference type="Proteomes" id="UP001519290"/>
    </source>
</evidence>
<evidence type="ECO:0000256" key="2">
    <source>
        <dbReference type="ARBA" id="ARBA00023002"/>
    </source>
</evidence>
<dbReference type="InterPro" id="IPR036291">
    <property type="entry name" value="NAD(P)-bd_dom_sf"/>
</dbReference>
<dbReference type="Proteomes" id="UP001519290">
    <property type="component" value="Unassembled WGS sequence"/>
</dbReference>
<dbReference type="PANTHER" id="PTHR24321">
    <property type="entry name" value="DEHYDROGENASES, SHORT CHAIN"/>
    <property type="match status" value="1"/>
</dbReference>
<protein>
    <submittedName>
        <fullName evidence="3">NAD(P)-dependent dehydrogenase (Short-subunit alcohol dehydrogenase family)</fullName>
    </submittedName>
</protein>
<dbReference type="Pfam" id="PF13561">
    <property type="entry name" value="adh_short_C2"/>
    <property type="match status" value="1"/>
</dbReference>
<organism evidence="3 4">
    <name type="scientific">Brachybacterium sacelli</name>
    <dbReference type="NCBI Taxonomy" id="173364"/>
    <lineage>
        <taxon>Bacteria</taxon>
        <taxon>Bacillati</taxon>
        <taxon>Actinomycetota</taxon>
        <taxon>Actinomycetes</taxon>
        <taxon>Micrococcales</taxon>
        <taxon>Dermabacteraceae</taxon>
        <taxon>Brachybacterium</taxon>
    </lineage>
</organism>
<dbReference type="Gene3D" id="3.40.50.720">
    <property type="entry name" value="NAD(P)-binding Rossmann-like Domain"/>
    <property type="match status" value="1"/>
</dbReference>
<name>A0ABS4X6G8_9MICO</name>
<dbReference type="Pfam" id="PF00106">
    <property type="entry name" value="adh_short"/>
    <property type="match status" value="1"/>
</dbReference>
<reference evidence="3 4" key="1">
    <citation type="submission" date="2021-03" db="EMBL/GenBank/DDBJ databases">
        <title>Sequencing the genomes of 1000 actinobacteria strains.</title>
        <authorList>
            <person name="Klenk H.-P."/>
        </authorList>
    </citation>
    <scope>NUCLEOTIDE SEQUENCE [LARGE SCALE GENOMIC DNA]</scope>
    <source>
        <strain evidence="3 4">DSM 14566</strain>
    </source>
</reference>
<evidence type="ECO:0000313" key="3">
    <source>
        <dbReference type="EMBL" id="MBP2384050.1"/>
    </source>
</evidence>
<evidence type="ECO:0000256" key="1">
    <source>
        <dbReference type="ARBA" id="ARBA00006484"/>
    </source>
</evidence>
<sequence>MSDVLVVLGIGGMGEAIARRLGAGRTVVLADLDAASLDRVATALRGDGFAVHAEQVDVSSRESVRSLARASVEIGPVKQVVHTAGLSPVQASAEAVIAVDLVGVALVLEEFADVVAPGGAGVVIASMAGTQAGDSLPADLQSALATTPTDDLAALPVIAALEDAGAAYALAKRANQLRVQAASITWGGRGARINSLSPGVVSTPMGLSELAGASGASMRAAVEASGTGRLGTAEDIAAAAAFLLGPDASFITGTDLLVDGGVIAAVRSGVATLGG</sequence>
<dbReference type="EMBL" id="JAGIOD010000002">
    <property type="protein sequence ID" value="MBP2384050.1"/>
    <property type="molecule type" value="Genomic_DNA"/>
</dbReference>
<proteinExistence type="inferred from homology"/>
<gene>
    <name evidence="3" type="ORF">JOF43_004039</name>
</gene>
<keyword evidence="2" id="KW-0560">Oxidoreductase</keyword>
<dbReference type="InterPro" id="IPR002347">
    <property type="entry name" value="SDR_fam"/>
</dbReference>
<dbReference type="SUPFAM" id="SSF51735">
    <property type="entry name" value="NAD(P)-binding Rossmann-fold domains"/>
    <property type="match status" value="1"/>
</dbReference>
<accession>A0ABS4X6G8</accession>
<dbReference type="PRINTS" id="PR00081">
    <property type="entry name" value="GDHRDH"/>
</dbReference>
<dbReference type="PANTHER" id="PTHR24321:SF8">
    <property type="entry name" value="ESTRADIOL 17-BETA-DEHYDROGENASE 8-RELATED"/>
    <property type="match status" value="1"/>
</dbReference>
<keyword evidence="4" id="KW-1185">Reference proteome</keyword>
<dbReference type="NCBIfam" id="NF005395">
    <property type="entry name" value="PRK06940.1"/>
    <property type="match status" value="1"/>
</dbReference>
<comment type="caution">
    <text evidence="3">The sequence shown here is derived from an EMBL/GenBank/DDBJ whole genome shotgun (WGS) entry which is preliminary data.</text>
</comment>
<comment type="similarity">
    <text evidence="1">Belongs to the short-chain dehydrogenases/reductases (SDR) family.</text>
</comment>